<comment type="caution">
    <text evidence="1">The sequence shown here is derived from an EMBL/GenBank/DDBJ whole genome shotgun (WGS) entry which is preliminary data.</text>
</comment>
<feature type="non-terminal residue" evidence="1">
    <location>
        <position position="68"/>
    </location>
</feature>
<dbReference type="EMBL" id="CAUOFW020010035">
    <property type="protein sequence ID" value="CAK9187556.1"/>
    <property type="molecule type" value="Genomic_DNA"/>
</dbReference>
<keyword evidence="2" id="KW-1185">Reference proteome</keyword>
<evidence type="ECO:0000313" key="2">
    <source>
        <dbReference type="Proteomes" id="UP001642360"/>
    </source>
</evidence>
<dbReference type="Proteomes" id="UP001642360">
    <property type="component" value="Unassembled WGS sequence"/>
</dbReference>
<accession>A0ABC8V2H3</accession>
<evidence type="ECO:0000313" key="1">
    <source>
        <dbReference type="EMBL" id="CAK9187556.1"/>
    </source>
</evidence>
<proteinExistence type="predicted"/>
<protein>
    <submittedName>
        <fullName evidence="1">Uncharacterized protein</fullName>
    </submittedName>
</protein>
<reference evidence="1 2" key="1">
    <citation type="submission" date="2024-02" db="EMBL/GenBank/DDBJ databases">
        <authorList>
            <person name="Vignale AGUSTIN F."/>
            <person name="Sosa J E."/>
            <person name="Modenutti C."/>
        </authorList>
    </citation>
    <scope>NUCLEOTIDE SEQUENCE [LARGE SCALE GENOMIC DNA]</scope>
</reference>
<organism evidence="1 2">
    <name type="scientific">Ilex paraguariensis</name>
    <name type="common">yerba mate</name>
    <dbReference type="NCBI Taxonomy" id="185542"/>
    <lineage>
        <taxon>Eukaryota</taxon>
        <taxon>Viridiplantae</taxon>
        <taxon>Streptophyta</taxon>
        <taxon>Embryophyta</taxon>
        <taxon>Tracheophyta</taxon>
        <taxon>Spermatophyta</taxon>
        <taxon>Magnoliopsida</taxon>
        <taxon>eudicotyledons</taxon>
        <taxon>Gunneridae</taxon>
        <taxon>Pentapetalae</taxon>
        <taxon>asterids</taxon>
        <taxon>campanulids</taxon>
        <taxon>Aquifoliales</taxon>
        <taxon>Aquifoliaceae</taxon>
        <taxon>Ilex</taxon>
    </lineage>
</organism>
<gene>
    <name evidence="1" type="ORF">ILEXP_LOCUS58125</name>
</gene>
<sequence>MVVIRGEVGLVEAWMVVVVGASGTSFVEWSCNVLDLVPSLAPKPSASSANSSTTKLTKKLSLFAFFSL</sequence>
<dbReference type="AlphaFoldDB" id="A0ABC8V2H3"/>
<name>A0ABC8V2H3_9AQUA</name>